<dbReference type="CDD" id="cd10977">
    <property type="entry name" value="CE4_PuuE_SpCDA1"/>
    <property type="match status" value="1"/>
</dbReference>
<dbReference type="InterPro" id="IPR036778">
    <property type="entry name" value="OHCU_decarboxylase_sf"/>
</dbReference>
<dbReference type="Pfam" id="PF01522">
    <property type="entry name" value="Polysacc_deac_1"/>
    <property type="match status" value="1"/>
</dbReference>
<feature type="domain" description="NodB homology" evidence="2">
    <location>
        <begin position="71"/>
        <end position="289"/>
    </location>
</feature>
<dbReference type="EMBL" id="UOEQ01000336">
    <property type="protein sequence ID" value="VAW21248.1"/>
    <property type="molecule type" value="Genomic_DNA"/>
</dbReference>
<dbReference type="PANTHER" id="PTHR43123:SF1">
    <property type="entry name" value="POLYSACCHARIDE DEACETYLASE-RELATED"/>
    <property type="match status" value="1"/>
</dbReference>
<dbReference type="GO" id="GO:0019628">
    <property type="term" value="P:urate catabolic process"/>
    <property type="evidence" value="ECO:0007669"/>
    <property type="project" value="UniProtKB-UniPathway"/>
</dbReference>
<dbReference type="Gene3D" id="1.10.3330.10">
    <property type="entry name" value="Oxo-4-hydroxy-4-carboxy-5-ureidoimidazoline decarboxylase"/>
    <property type="match status" value="1"/>
</dbReference>
<dbReference type="InterPro" id="IPR017580">
    <property type="entry name" value="OHCU_decarboxylase-1"/>
</dbReference>
<dbReference type="GO" id="GO:0000255">
    <property type="term" value="P:allantoin metabolic process"/>
    <property type="evidence" value="ECO:0007669"/>
    <property type="project" value="InterPro"/>
</dbReference>
<protein>
    <submittedName>
        <fullName evidence="3">Uricase (Urate oxidase)</fullName>
        <ecNumber evidence="3">1.7.3.3</ecNumber>
    </submittedName>
</protein>
<keyword evidence="3" id="KW-0560">Oxidoreductase</keyword>
<dbReference type="SUPFAM" id="SSF158694">
    <property type="entry name" value="UraD-Like"/>
    <property type="match status" value="1"/>
</dbReference>
<accession>A0A3B0TTF1</accession>
<dbReference type="Gene3D" id="3.20.20.370">
    <property type="entry name" value="Glycoside hydrolase/deacetylase"/>
    <property type="match status" value="1"/>
</dbReference>
<dbReference type="InterPro" id="IPR002509">
    <property type="entry name" value="NODB_dom"/>
</dbReference>
<keyword evidence="1" id="KW-0659">Purine metabolism</keyword>
<dbReference type="Pfam" id="PF09349">
    <property type="entry name" value="OHCU_decarbox"/>
    <property type="match status" value="1"/>
</dbReference>
<dbReference type="InterPro" id="IPR017625">
    <property type="entry name" value="PuuE"/>
</dbReference>
<dbReference type="EC" id="1.7.3.3" evidence="3"/>
<dbReference type="NCBIfam" id="TIGR03212">
    <property type="entry name" value="uraD_N-term-dom"/>
    <property type="match status" value="1"/>
</dbReference>
<dbReference type="InterPro" id="IPR011330">
    <property type="entry name" value="Glyco_hydro/deAcase_b/a-brl"/>
</dbReference>
<sequence length="487" mass="55331">MNKDTRYKRNMRGYGANPPNPKWPNGAHIAVQFVLNYEEGGENCTLHGDSHSEAFLSEIVGASPWPDQRHWNMESIYEYGARAGFWRLHDLFTSKNIPVTVYGVATALARSPQQLEAMQTANWEIASHGLKWIEYKDFSADDEREHMHQAIALHEALTGERPLGWYTGRCSINTVDLATEEGGFEYLSDAYDDDLPYWREHWGKAQLIIPYTLDNNDMRFATPQGFNSGDQFFAYLRDGFDVLYAEGKAGSPKMMSIGLHCRLAGRPGRLAALKKFIEYVQNHENVWIAKRIDIARHWAENHPYISRPIYPCALPMDDFLALFGGVFEHSEWVAQRTFDHELGPANDTAFGLFAAMRSQFRDASEEERIEVLKAHPDLAGKLAKAKRLTKSSTKEQASAGLDHLSEDELEMFGQLNKTYTTKFGFPFIIAVKDNDKASILAAFKSRISNDRASEIKTACTQVERIAQLRILDILPEQKNILMEPKND</sequence>
<evidence type="ECO:0000259" key="2">
    <source>
        <dbReference type="PROSITE" id="PS51677"/>
    </source>
</evidence>
<dbReference type="GO" id="GO:0016810">
    <property type="term" value="F:hydrolase activity, acting on carbon-nitrogen (but not peptide) bonds"/>
    <property type="evidence" value="ECO:0007669"/>
    <property type="project" value="InterPro"/>
</dbReference>
<name>A0A3B0TTF1_9ZZZZ</name>
<dbReference type="GO" id="GO:0004846">
    <property type="term" value="F:urate oxidase activity"/>
    <property type="evidence" value="ECO:0007669"/>
    <property type="project" value="UniProtKB-EC"/>
</dbReference>
<dbReference type="AlphaFoldDB" id="A0A3B0TTF1"/>
<proteinExistence type="predicted"/>
<dbReference type="PANTHER" id="PTHR43123">
    <property type="entry name" value="POLYSACCHARIDE DEACETYLASE-RELATED"/>
    <property type="match status" value="1"/>
</dbReference>
<dbReference type="PROSITE" id="PS51677">
    <property type="entry name" value="NODB"/>
    <property type="match status" value="1"/>
</dbReference>
<gene>
    <name evidence="3" type="ORF">MNBD_ALPHA11-1315</name>
</gene>
<evidence type="ECO:0000256" key="1">
    <source>
        <dbReference type="ARBA" id="ARBA00022631"/>
    </source>
</evidence>
<dbReference type="GO" id="GO:0005975">
    <property type="term" value="P:carbohydrate metabolic process"/>
    <property type="evidence" value="ECO:0007669"/>
    <property type="project" value="InterPro"/>
</dbReference>
<dbReference type="NCBIfam" id="TIGR03164">
    <property type="entry name" value="UHCUDC"/>
    <property type="match status" value="1"/>
</dbReference>
<evidence type="ECO:0000313" key="3">
    <source>
        <dbReference type="EMBL" id="VAW21248.1"/>
    </source>
</evidence>
<dbReference type="SUPFAM" id="SSF88713">
    <property type="entry name" value="Glycoside hydrolase/deacetylase"/>
    <property type="match status" value="1"/>
</dbReference>
<dbReference type="GO" id="GO:0006144">
    <property type="term" value="P:purine nucleobase metabolic process"/>
    <property type="evidence" value="ECO:0007669"/>
    <property type="project" value="UniProtKB-KW"/>
</dbReference>
<dbReference type="UniPathway" id="UPA00394">
    <property type="reaction ID" value="UER00652"/>
</dbReference>
<dbReference type="InterPro" id="IPR018020">
    <property type="entry name" value="OHCU_decarboxylase"/>
</dbReference>
<organism evidence="3">
    <name type="scientific">hydrothermal vent metagenome</name>
    <dbReference type="NCBI Taxonomy" id="652676"/>
    <lineage>
        <taxon>unclassified sequences</taxon>
        <taxon>metagenomes</taxon>
        <taxon>ecological metagenomes</taxon>
    </lineage>
</organism>
<reference evidence="3" key="1">
    <citation type="submission" date="2018-06" db="EMBL/GenBank/DDBJ databases">
        <authorList>
            <person name="Zhirakovskaya E."/>
        </authorList>
    </citation>
    <scope>NUCLEOTIDE SEQUENCE</scope>
</reference>